<dbReference type="Proteomes" id="UP001320766">
    <property type="component" value="Unassembled WGS sequence"/>
</dbReference>
<accession>A0ABT1JWF9</accession>
<dbReference type="RefSeq" id="WP_253768196.1">
    <property type="nucleotide sequence ID" value="NZ_BAAAVE010000028.1"/>
</dbReference>
<proteinExistence type="predicted"/>
<evidence type="ECO:0000313" key="2">
    <source>
        <dbReference type="Proteomes" id="UP001320766"/>
    </source>
</evidence>
<evidence type="ECO:0000313" key="1">
    <source>
        <dbReference type="EMBL" id="MCP2346093.1"/>
    </source>
</evidence>
<name>A0ABT1JWF9_9ACTN</name>
<dbReference type="EMBL" id="JAMZEC010000001">
    <property type="protein sequence ID" value="MCP2346093.1"/>
    <property type="molecule type" value="Genomic_DNA"/>
</dbReference>
<reference evidence="1 2" key="1">
    <citation type="submission" date="2022-06" db="EMBL/GenBank/DDBJ databases">
        <title>Sequencing the genomes of 1000 actinobacteria strains.</title>
        <authorList>
            <person name="Klenk H.-P."/>
        </authorList>
    </citation>
    <scope>NUCLEOTIDE SEQUENCE [LARGE SCALE GENOMIC DNA]</scope>
    <source>
        <strain evidence="1 2">DSM 44170</strain>
    </source>
</reference>
<gene>
    <name evidence="1" type="ORF">HD595_002215</name>
</gene>
<protein>
    <submittedName>
        <fullName evidence="1">Uncharacterized protein</fullName>
    </submittedName>
</protein>
<keyword evidence="2" id="KW-1185">Reference proteome</keyword>
<comment type="caution">
    <text evidence="1">The sequence shown here is derived from an EMBL/GenBank/DDBJ whole genome shotgun (WGS) entry which is preliminary data.</text>
</comment>
<sequence length="322" mass="35981">MSPSPKALPIGGFVFSAVGVAGVVKKMLDVTYPDGDPAKAREAARLLRQLATRVDVSLEEVQEIASRVWRPPSYGAGIEAFEKYFNEKIAPYPPHVSAYIRGLADAIDDYADMLERTQHALRTMAIIQWCELMMFFCWPTVDRKVQALINWAMKKKQAGLLLRIFQNAVGKRFIFAMGGSLAYTALDEVLVDGIKLARGEDMGSWGDHGMYMLNNFASAMVFYHVDPANFRWLRNVKWLPKGVRELKVLPQNGAARNAVMFLTGSTIFTTTSNVISRPGDVVDDPISLLPTWNQMLAKLGVAAGQDQFRRWRGYYPAPAMPK</sequence>
<organism evidence="1 2">
    <name type="scientific">Nonomuraea roseoviolacea subsp. carminata</name>
    <dbReference type="NCBI Taxonomy" id="160689"/>
    <lineage>
        <taxon>Bacteria</taxon>
        <taxon>Bacillati</taxon>
        <taxon>Actinomycetota</taxon>
        <taxon>Actinomycetes</taxon>
        <taxon>Streptosporangiales</taxon>
        <taxon>Streptosporangiaceae</taxon>
        <taxon>Nonomuraea</taxon>
    </lineage>
</organism>